<keyword evidence="9 10" id="KW-0234">DNA repair</keyword>
<dbReference type="GO" id="GO:0008270">
    <property type="term" value="F:zinc ion binding"/>
    <property type="evidence" value="ECO:0007669"/>
    <property type="project" value="UniProtKB-KW"/>
</dbReference>
<dbReference type="GO" id="GO:0016887">
    <property type="term" value="F:ATP hydrolysis activity"/>
    <property type="evidence" value="ECO:0007669"/>
    <property type="project" value="InterPro"/>
</dbReference>
<dbReference type="InterPro" id="IPR003959">
    <property type="entry name" value="ATPase_AAA_core"/>
</dbReference>
<dbReference type="STRING" id="205130.ENSMAMP00000021691"/>
<reference evidence="13" key="1">
    <citation type="submission" date="2025-08" db="UniProtKB">
        <authorList>
            <consortium name="Ensembl"/>
        </authorList>
    </citation>
    <scope>IDENTIFICATION</scope>
</reference>
<keyword evidence="5 10" id="KW-0227">DNA damage</keyword>
<dbReference type="GO" id="GO:0008047">
    <property type="term" value="F:enzyme activator activity"/>
    <property type="evidence" value="ECO:0007669"/>
    <property type="project" value="TreeGrafter"/>
</dbReference>
<protein>
    <submittedName>
        <fullName evidence="13">WRN helicase interacting protein 1</fullName>
    </submittedName>
</protein>
<dbReference type="FunFam" id="1.10.3710.10:FF:000002">
    <property type="entry name" value="ATPase WRNIP1 isoform 1"/>
    <property type="match status" value="1"/>
</dbReference>
<feature type="domain" description="UBZ4-type" evidence="12">
    <location>
        <begin position="31"/>
        <end position="58"/>
    </location>
</feature>
<dbReference type="SUPFAM" id="SSF52540">
    <property type="entry name" value="P-loop containing nucleoside triphosphate hydrolases"/>
    <property type="match status" value="1"/>
</dbReference>
<dbReference type="Gene3D" id="3.40.50.300">
    <property type="entry name" value="P-loop containing nucleotide triphosphate hydrolases"/>
    <property type="match status" value="1"/>
</dbReference>
<sequence>MTWHGHVIKGQSFAGKKMANEMNSNVTAHDSVQCPVCFKGFKAATINGHLDVCLLTSATDDSTPPLKKSRITGEVVPSSPTVNKGASSCSSMPGPPSSPVFSLFQTNKSKSSGQSERDGLFTSKQSASSAVNKGLKRGLLNESEPGAAGTENLSSQISAPSGKTSKTLRDLSPRTLLTMDKPLAEMLRPNTLEEYFGQSKVVGQQTLLRSLLDSQEIPSLILWGPPGCGKTTLAHIIASTSKKNGTARFVTLSATSASTNDVREVIKQAQNELRLCKRKTILFIDEIHRFNKSQQDTFLPHVECGTVTLIGATTENPSFQVNSALLSRCRVLVLEKLSVEAMGSILGRAVATLGIRVLGQGPANHKDQEQTNGHEPKIYIEQKALDTIAYLCDGDARAGLNSLQLAVQAQMSLTRPNTLVQDGSSQEILVKEEHAKEGLQRSHILYDKAGEEHYNCISALHKSMRGSHENASLYWLGRMLEGGEDPLYVARRLVRFASEDIGMADPSALPQAVSAFQACHFIGMPECEVILAQCVVYLARAPKSVEIYRAYDNVKACLRNHKGPLPPVPLHLRNAPTRLMKQLGYAKGYKYNPAFSGPVEQEYLPEELEGINFFTWTPSDP</sequence>
<dbReference type="GO" id="GO:0017116">
    <property type="term" value="F:single-stranded DNA helicase activity"/>
    <property type="evidence" value="ECO:0007669"/>
    <property type="project" value="TreeGrafter"/>
</dbReference>
<dbReference type="Gene3D" id="1.20.272.10">
    <property type="match status" value="1"/>
</dbReference>
<dbReference type="FunFam" id="3.40.50.300:FF:000137">
    <property type="entry name" value="Replication-associated recombination protein A"/>
    <property type="match status" value="1"/>
</dbReference>
<feature type="region of interest" description="Disordered" evidence="11">
    <location>
        <begin position="57"/>
        <end position="168"/>
    </location>
</feature>
<dbReference type="InterPro" id="IPR003593">
    <property type="entry name" value="AAA+_ATPase"/>
</dbReference>
<evidence type="ECO:0000256" key="1">
    <source>
        <dbReference type="ARBA" id="ARBA00008959"/>
    </source>
</evidence>
<dbReference type="FunFam" id="1.20.272.10:FF:000001">
    <property type="entry name" value="Putative AAA family ATPase"/>
    <property type="match status" value="1"/>
</dbReference>
<dbReference type="InterPro" id="IPR021886">
    <property type="entry name" value="MgsA_C"/>
</dbReference>
<dbReference type="InterPro" id="IPR032423">
    <property type="entry name" value="AAA_assoc_2"/>
</dbReference>
<dbReference type="SMART" id="SM00382">
    <property type="entry name" value="AAA"/>
    <property type="match status" value="1"/>
</dbReference>
<keyword evidence="4" id="KW-0547">Nucleotide-binding</keyword>
<dbReference type="SUPFAM" id="SSF48019">
    <property type="entry name" value="post-AAA+ oligomerization domain-like"/>
    <property type="match status" value="1"/>
</dbReference>
<keyword evidence="14" id="KW-1185">Reference proteome</keyword>
<dbReference type="AlphaFoldDB" id="A0A3Q3MFT9"/>
<feature type="compositionally biased region" description="Polar residues" evidence="11">
    <location>
        <begin position="151"/>
        <end position="165"/>
    </location>
</feature>
<dbReference type="GO" id="GO:0005634">
    <property type="term" value="C:nucleus"/>
    <property type="evidence" value="ECO:0007669"/>
    <property type="project" value="TreeGrafter"/>
</dbReference>
<evidence type="ECO:0000256" key="9">
    <source>
        <dbReference type="ARBA" id="ARBA00023204"/>
    </source>
</evidence>
<dbReference type="PROSITE" id="PS51908">
    <property type="entry name" value="ZF_UBZ4"/>
    <property type="match status" value="1"/>
</dbReference>
<dbReference type="GO" id="GO:0005524">
    <property type="term" value="F:ATP binding"/>
    <property type="evidence" value="ECO:0007669"/>
    <property type="project" value="UniProtKB-KW"/>
</dbReference>
<keyword evidence="3" id="KW-0479">Metal-binding</keyword>
<comment type="similarity">
    <text evidence="1">Belongs to the AAA ATPase family. RarA/MGS1/WRNIP1 subfamily.</text>
</comment>
<evidence type="ECO:0000313" key="14">
    <source>
        <dbReference type="Proteomes" id="UP000261640"/>
    </source>
</evidence>
<dbReference type="Gene3D" id="1.10.3710.10">
    <property type="entry name" value="DNA polymerase III clamp loader subunits, C-terminal domain"/>
    <property type="match status" value="1"/>
</dbReference>
<dbReference type="Proteomes" id="UP000261640">
    <property type="component" value="Unplaced"/>
</dbReference>
<name>A0A3Q3MFT9_9TELE</name>
<dbReference type="GO" id="GO:0000731">
    <property type="term" value="P:DNA synthesis involved in DNA repair"/>
    <property type="evidence" value="ECO:0007669"/>
    <property type="project" value="TreeGrafter"/>
</dbReference>
<keyword evidence="6 10" id="KW-0863">Zinc-finger</keyword>
<dbReference type="InterPro" id="IPR006642">
    <property type="entry name" value="Rad18_UBZ4"/>
</dbReference>
<dbReference type="GeneTree" id="ENSGT00390000008538"/>
<feature type="compositionally biased region" description="Polar residues" evidence="11">
    <location>
        <begin position="122"/>
        <end position="131"/>
    </location>
</feature>
<evidence type="ECO:0000256" key="7">
    <source>
        <dbReference type="ARBA" id="ARBA00022833"/>
    </source>
</evidence>
<reference evidence="13" key="2">
    <citation type="submission" date="2025-09" db="UniProtKB">
        <authorList>
            <consortium name="Ensembl"/>
        </authorList>
    </citation>
    <scope>IDENTIFICATION</scope>
</reference>
<dbReference type="Ensembl" id="ENSMAMT00000022240.2">
    <property type="protein sequence ID" value="ENSMAMP00000021691.1"/>
    <property type="gene ID" value="ENSMAMG00000014592.2"/>
</dbReference>
<dbReference type="Pfam" id="PF16193">
    <property type="entry name" value="AAA_assoc_2"/>
    <property type="match status" value="1"/>
</dbReference>
<dbReference type="FunCoup" id="A0A3Q3MFT9">
    <property type="interactions" value="744"/>
</dbReference>
<keyword evidence="2" id="KW-0235">DNA replication</keyword>
<dbReference type="CDD" id="cd00009">
    <property type="entry name" value="AAA"/>
    <property type="match status" value="1"/>
</dbReference>
<dbReference type="InterPro" id="IPR051314">
    <property type="entry name" value="AAA_ATPase_RarA/MGS1/WRNIP1"/>
</dbReference>
<dbReference type="PANTHER" id="PTHR13779">
    <property type="entry name" value="WERNER HELICASE-INTERACTING PROTEIN 1 FAMILY MEMBER"/>
    <property type="match status" value="1"/>
</dbReference>
<evidence type="ECO:0000256" key="4">
    <source>
        <dbReference type="ARBA" id="ARBA00022741"/>
    </source>
</evidence>
<dbReference type="InParanoid" id="A0A3Q3MFT9"/>
<dbReference type="GO" id="GO:0006261">
    <property type="term" value="P:DNA-templated DNA replication"/>
    <property type="evidence" value="ECO:0007669"/>
    <property type="project" value="TreeGrafter"/>
</dbReference>
<evidence type="ECO:0000259" key="12">
    <source>
        <dbReference type="PROSITE" id="PS51908"/>
    </source>
</evidence>
<dbReference type="InterPro" id="IPR027417">
    <property type="entry name" value="P-loop_NTPase"/>
</dbReference>
<keyword evidence="8" id="KW-0067">ATP-binding</keyword>
<evidence type="ECO:0000256" key="3">
    <source>
        <dbReference type="ARBA" id="ARBA00022723"/>
    </source>
</evidence>
<dbReference type="Pfam" id="PF00004">
    <property type="entry name" value="AAA"/>
    <property type="match status" value="1"/>
</dbReference>
<proteinExistence type="inferred from homology"/>
<evidence type="ECO:0000256" key="10">
    <source>
        <dbReference type="PROSITE-ProRule" id="PRU01256"/>
    </source>
</evidence>
<evidence type="ECO:0000256" key="2">
    <source>
        <dbReference type="ARBA" id="ARBA00022705"/>
    </source>
</evidence>
<evidence type="ECO:0000256" key="8">
    <source>
        <dbReference type="ARBA" id="ARBA00022840"/>
    </source>
</evidence>
<evidence type="ECO:0000256" key="11">
    <source>
        <dbReference type="SAM" id="MobiDB-lite"/>
    </source>
</evidence>
<accession>A0A3Q3MFT9</accession>
<evidence type="ECO:0000256" key="5">
    <source>
        <dbReference type="ARBA" id="ARBA00022763"/>
    </source>
</evidence>
<organism evidence="13 14">
    <name type="scientific">Mastacembelus armatus</name>
    <name type="common">zig-zag eel</name>
    <dbReference type="NCBI Taxonomy" id="205130"/>
    <lineage>
        <taxon>Eukaryota</taxon>
        <taxon>Metazoa</taxon>
        <taxon>Chordata</taxon>
        <taxon>Craniata</taxon>
        <taxon>Vertebrata</taxon>
        <taxon>Euteleostomi</taxon>
        <taxon>Actinopterygii</taxon>
        <taxon>Neopterygii</taxon>
        <taxon>Teleostei</taxon>
        <taxon>Neoteleostei</taxon>
        <taxon>Acanthomorphata</taxon>
        <taxon>Anabantaria</taxon>
        <taxon>Synbranchiformes</taxon>
        <taxon>Mastacembelidae</taxon>
        <taxon>Mastacembelus</taxon>
    </lineage>
</organism>
<evidence type="ECO:0000256" key="6">
    <source>
        <dbReference type="ARBA" id="ARBA00022771"/>
    </source>
</evidence>
<dbReference type="InterPro" id="IPR008921">
    <property type="entry name" value="DNA_pol3_clamp-load_cplx_C"/>
</dbReference>
<evidence type="ECO:0000313" key="13">
    <source>
        <dbReference type="Ensembl" id="ENSMAMP00000021691.1"/>
    </source>
</evidence>
<keyword evidence="7" id="KW-0862">Zinc</keyword>
<dbReference type="CDD" id="cd18139">
    <property type="entry name" value="HLD_clamp_RarA"/>
    <property type="match status" value="1"/>
</dbReference>
<dbReference type="Gene3D" id="1.10.8.60">
    <property type="match status" value="1"/>
</dbReference>
<feature type="compositionally biased region" description="Polar residues" evidence="11">
    <location>
        <begin position="103"/>
        <end position="114"/>
    </location>
</feature>
<dbReference type="Pfam" id="PF12002">
    <property type="entry name" value="MgsA_C"/>
    <property type="match status" value="1"/>
</dbReference>
<dbReference type="GO" id="GO:0003677">
    <property type="term" value="F:DNA binding"/>
    <property type="evidence" value="ECO:0007669"/>
    <property type="project" value="InterPro"/>
</dbReference>
<dbReference type="SMART" id="SM00734">
    <property type="entry name" value="ZnF_Rad18"/>
    <property type="match status" value="1"/>
</dbReference>
<dbReference type="PANTHER" id="PTHR13779:SF7">
    <property type="entry name" value="ATPASE WRNIP1"/>
    <property type="match status" value="1"/>
</dbReference>
<dbReference type="Gene3D" id="3.30.160.60">
    <property type="entry name" value="Classic Zinc Finger"/>
    <property type="match status" value="1"/>
</dbReference>